<evidence type="ECO:0000259" key="12">
    <source>
        <dbReference type="Pfam" id="PF20260"/>
    </source>
</evidence>
<dbReference type="GO" id="GO:0070042">
    <property type="term" value="F:rRNA (uridine-N3-)-methyltransferase activity"/>
    <property type="evidence" value="ECO:0007669"/>
    <property type="project" value="TreeGrafter"/>
</dbReference>
<dbReference type="NCBIfam" id="TIGR00046">
    <property type="entry name" value="RsmE family RNA methyltransferase"/>
    <property type="match status" value="1"/>
</dbReference>
<accession>A0A1I2H6Q2</accession>
<sequence>MSTRVFVGAPADPAHVGLDAAESHYLRRVRRVGDGARIEAIDDHGGLWLAEVVGGDARVTTVKLLEQRTVPAPAREIVVLLGMPEPAAVLDVLPALCEIGVAEVVLVRCARSQGAAPGGERIARVLRAAQRQCGRPRAPAISGPVDLREATTRRTDLPGLFAWEELRATSSDVPAAAAGARVCVGPEGGFTPEEAALLRAAGFRALGLGPYTLRTETAALVAVARVMFA</sequence>
<dbReference type="Pfam" id="PF04452">
    <property type="entry name" value="Methyltrans_RNA"/>
    <property type="match status" value="1"/>
</dbReference>
<dbReference type="InterPro" id="IPR029028">
    <property type="entry name" value="Alpha/beta_knot_MTases"/>
</dbReference>
<evidence type="ECO:0000259" key="11">
    <source>
        <dbReference type="Pfam" id="PF04452"/>
    </source>
</evidence>
<dbReference type="InterPro" id="IPR006700">
    <property type="entry name" value="RsmE"/>
</dbReference>
<proteinExistence type="inferred from homology"/>
<comment type="subcellular location">
    <subcellularLocation>
        <location evidence="1 10">Cytoplasm</location>
    </subcellularLocation>
</comment>
<evidence type="ECO:0000256" key="3">
    <source>
        <dbReference type="ARBA" id="ARBA00022490"/>
    </source>
</evidence>
<evidence type="ECO:0000256" key="7">
    <source>
        <dbReference type="ARBA" id="ARBA00022691"/>
    </source>
</evidence>
<dbReference type="CDD" id="cd18084">
    <property type="entry name" value="RsmE-like"/>
    <property type="match status" value="1"/>
</dbReference>
<keyword evidence="5 10" id="KW-0489">Methyltransferase</keyword>
<evidence type="ECO:0000256" key="6">
    <source>
        <dbReference type="ARBA" id="ARBA00022679"/>
    </source>
</evidence>
<dbReference type="OrthoDB" id="9815641at2"/>
<evidence type="ECO:0000313" key="13">
    <source>
        <dbReference type="EMBL" id="SFF25362.1"/>
    </source>
</evidence>
<dbReference type="Pfam" id="PF20260">
    <property type="entry name" value="PUA_4"/>
    <property type="match status" value="1"/>
</dbReference>
<name>A0A1I2H6Q2_9BACT</name>
<evidence type="ECO:0000256" key="5">
    <source>
        <dbReference type="ARBA" id="ARBA00022603"/>
    </source>
</evidence>
<evidence type="ECO:0000256" key="2">
    <source>
        <dbReference type="ARBA" id="ARBA00005528"/>
    </source>
</evidence>
<dbReference type="Gene3D" id="3.40.1280.10">
    <property type="match status" value="1"/>
</dbReference>
<dbReference type="GO" id="GO:0070475">
    <property type="term" value="P:rRNA base methylation"/>
    <property type="evidence" value="ECO:0007669"/>
    <property type="project" value="TreeGrafter"/>
</dbReference>
<evidence type="ECO:0000256" key="9">
    <source>
        <dbReference type="ARBA" id="ARBA00047944"/>
    </source>
</evidence>
<keyword evidence="4 10" id="KW-0698">rRNA processing</keyword>
<dbReference type="InterPro" id="IPR046887">
    <property type="entry name" value="RsmE_PUA-like"/>
</dbReference>
<dbReference type="STRING" id="54.SAMN02745121_07739"/>
<dbReference type="PANTHER" id="PTHR30027:SF3">
    <property type="entry name" value="16S RRNA (URACIL(1498)-N(3))-METHYLTRANSFERASE"/>
    <property type="match status" value="1"/>
</dbReference>
<keyword evidence="14" id="KW-1185">Reference proteome</keyword>
<dbReference type="PANTHER" id="PTHR30027">
    <property type="entry name" value="RIBOSOMAL RNA SMALL SUBUNIT METHYLTRANSFERASE E"/>
    <property type="match status" value="1"/>
</dbReference>
<dbReference type="SUPFAM" id="SSF75217">
    <property type="entry name" value="alpha/beta knot"/>
    <property type="match status" value="1"/>
</dbReference>
<dbReference type="SUPFAM" id="SSF88697">
    <property type="entry name" value="PUA domain-like"/>
    <property type="match status" value="1"/>
</dbReference>
<dbReference type="RefSeq" id="WP_096333448.1">
    <property type="nucleotide sequence ID" value="NZ_FOMX01000039.1"/>
</dbReference>
<evidence type="ECO:0000313" key="14">
    <source>
        <dbReference type="Proteomes" id="UP000199400"/>
    </source>
</evidence>
<keyword evidence="7 10" id="KW-0949">S-adenosyl-L-methionine</keyword>
<dbReference type="InterPro" id="IPR015947">
    <property type="entry name" value="PUA-like_sf"/>
</dbReference>
<evidence type="ECO:0000256" key="10">
    <source>
        <dbReference type="PIRNR" id="PIRNR015601"/>
    </source>
</evidence>
<keyword evidence="6 10" id="KW-0808">Transferase</keyword>
<dbReference type="EMBL" id="FOMX01000039">
    <property type="protein sequence ID" value="SFF25362.1"/>
    <property type="molecule type" value="Genomic_DNA"/>
</dbReference>
<feature type="domain" description="Ribosomal RNA small subunit methyltransferase E PUA-like" evidence="12">
    <location>
        <begin position="18"/>
        <end position="54"/>
    </location>
</feature>
<protein>
    <recommendedName>
        <fullName evidence="10">Ribosomal RNA small subunit methyltransferase E</fullName>
        <ecNumber evidence="10">2.1.1.193</ecNumber>
    </recommendedName>
</protein>
<organism evidence="13 14">
    <name type="scientific">Nannocystis exedens</name>
    <dbReference type="NCBI Taxonomy" id="54"/>
    <lineage>
        <taxon>Bacteria</taxon>
        <taxon>Pseudomonadati</taxon>
        <taxon>Myxococcota</taxon>
        <taxon>Polyangia</taxon>
        <taxon>Nannocystales</taxon>
        <taxon>Nannocystaceae</taxon>
        <taxon>Nannocystis</taxon>
    </lineage>
</organism>
<dbReference type="PIRSF" id="PIRSF015601">
    <property type="entry name" value="MTase_slr0722"/>
    <property type="match status" value="1"/>
</dbReference>
<reference evidence="14" key="1">
    <citation type="submission" date="2016-10" db="EMBL/GenBank/DDBJ databases">
        <authorList>
            <person name="Varghese N."/>
            <person name="Submissions S."/>
        </authorList>
    </citation>
    <scope>NUCLEOTIDE SEQUENCE [LARGE SCALE GENOMIC DNA]</scope>
    <source>
        <strain evidence="14">ATCC 25963</strain>
    </source>
</reference>
<dbReference type="AlphaFoldDB" id="A0A1I2H6Q2"/>
<evidence type="ECO:0000256" key="8">
    <source>
        <dbReference type="ARBA" id="ARBA00025699"/>
    </source>
</evidence>
<evidence type="ECO:0000256" key="4">
    <source>
        <dbReference type="ARBA" id="ARBA00022552"/>
    </source>
</evidence>
<keyword evidence="3 10" id="KW-0963">Cytoplasm</keyword>
<dbReference type="Proteomes" id="UP000199400">
    <property type="component" value="Unassembled WGS sequence"/>
</dbReference>
<comment type="similarity">
    <text evidence="2 10">Belongs to the RNA methyltransferase RsmE family.</text>
</comment>
<evidence type="ECO:0000256" key="1">
    <source>
        <dbReference type="ARBA" id="ARBA00004496"/>
    </source>
</evidence>
<comment type="catalytic activity">
    <reaction evidence="9 10">
        <text>uridine(1498) in 16S rRNA + S-adenosyl-L-methionine = N(3)-methyluridine(1498) in 16S rRNA + S-adenosyl-L-homocysteine + H(+)</text>
        <dbReference type="Rhea" id="RHEA:42920"/>
        <dbReference type="Rhea" id="RHEA-COMP:10283"/>
        <dbReference type="Rhea" id="RHEA-COMP:10284"/>
        <dbReference type="ChEBI" id="CHEBI:15378"/>
        <dbReference type="ChEBI" id="CHEBI:57856"/>
        <dbReference type="ChEBI" id="CHEBI:59789"/>
        <dbReference type="ChEBI" id="CHEBI:65315"/>
        <dbReference type="ChEBI" id="CHEBI:74502"/>
        <dbReference type="EC" id="2.1.1.193"/>
    </reaction>
</comment>
<dbReference type="GO" id="GO:0005737">
    <property type="term" value="C:cytoplasm"/>
    <property type="evidence" value="ECO:0007669"/>
    <property type="project" value="UniProtKB-SubCell"/>
</dbReference>
<dbReference type="EC" id="2.1.1.193" evidence="10"/>
<dbReference type="InterPro" id="IPR029026">
    <property type="entry name" value="tRNA_m1G_MTases_N"/>
</dbReference>
<feature type="domain" description="Ribosomal RNA small subunit methyltransferase E methyltransferase" evidence="11">
    <location>
        <begin position="75"/>
        <end position="226"/>
    </location>
</feature>
<gene>
    <name evidence="13" type="ORF">SAMN02745121_07739</name>
</gene>
<comment type="function">
    <text evidence="8 10">Specifically methylates the N3 position of the uracil ring of uridine 1498 (m3U1498) in 16S rRNA. Acts on the fully assembled 30S ribosomal subunit.</text>
</comment>
<dbReference type="InterPro" id="IPR046886">
    <property type="entry name" value="RsmE_MTase_dom"/>
</dbReference>